<evidence type="ECO:0000259" key="4">
    <source>
        <dbReference type="Pfam" id="PF10354"/>
    </source>
</evidence>
<organism evidence="5 6">
    <name type="scientific">Salix dunnii</name>
    <dbReference type="NCBI Taxonomy" id="1413687"/>
    <lineage>
        <taxon>Eukaryota</taxon>
        <taxon>Viridiplantae</taxon>
        <taxon>Streptophyta</taxon>
        <taxon>Embryophyta</taxon>
        <taxon>Tracheophyta</taxon>
        <taxon>Spermatophyta</taxon>
        <taxon>Magnoliopsida</taxon>
        <taxon>eudicotyledons</taxon>
        <taxon>Gunneridae</taxon>
        <taxon>Pentapetalae</taxon>
        <taxon>rosids</taxon>
        <taxon>fabids</taxon>
        <taxon>Malpighiales</taxon>
        <taxon>Salicaceae</taxon>
        <taxon>Saliceae</taxon>
        <taxon>Salix</taxon>
    </lineage>
</organism>
<feature type="coiled-coil region" evidence="1">
    <location>
        <begin position="243"/>
        <end position="270"/>
    </location>
</feature>
<dbReference type="Proteomes" id="UP000657918">
    <property type="component" value="Chromosome 16"/>
</dbReference>
<gene>
    <name evidence="5" type="ORF">SADUNF_Sadunf16G0006800</name>
</gene>
<feature type="compositionally biased region" description="Low complexity" evidence="2">
    <location>
        <begin position="190"/>
        <end position="200"/>
    </location>
</feature>
<keyword evidence="1" id="KW-0175">Coiled coil</keyword>
<evidence type="ECO:0000256" key="2">
    <source>
        <dbReference type="SAM" id="MobiDB-lite"/>
    </source>
</evidence>
<keyword evidence="3" id="KW-1133">Transmembrane helix</keyword>
<evidence type="ECO:0000313" key="6">
    <source>
        <dbReference type="Proteomes" id="UP000657918"/>
    </source>
</evidence>
<proteinExistence type="predicted"/>
<feature type="transmembrane region" description="Helical" evidence="3">
    <location>
        <begin position="349"/>
        <end position="376"/>
    </location>
</feature>
<dbReference type="GO" id="GO:0070042">
    <property type="term" value="F:rRNA (uridine-N3-)-methyltransferase activity"/>
    <property type="evidence" value="ECO:0007669"/>
    <property type="project" value="InterPro"/>
</dbReference>
<evidence type="ECO:0000313" key="5">
    <source>
        <dbReference type="EMBL" id="KAF9664326.1"/>
    </source>
</evidence>
<name>A0A835MKJ5_9ROSI</name>
<accession>A0A835MKJ5</accession>
<dbReference type="AlphaFoldDB" id="A0A835MKJ5"/>
<sequence>MGKQEGYQETVPESSDDEEDEEPEKRRKHYSSKQRMVLVGEGDFSFALSLAKSFGSACNLVPTSFYTQGRRKCEGTRREGRVSALWSGCNRDESTILFEDSEGRAFDRPGAQDKFLIVYMGNYNCTASSGAAAYSQLRSSHCSHDDDHSLRDPLLGNITQRVEEQNQQLLHHIYDATRAKETVKSANTCSSSPISPPSKSMEQKPSGHHGLVKELRQEVIRFGVAKPKALASCPSCYKQGEAIENLKEKNGTLEKRVLELTATIEEIKRTSASCINNNIKIPAAGSGSTPQIIISSDPIPDLINLQTPVPDSINEIIELGVLGAEIEMKNNSMMSGQSSVTPALQSDEIIYGALNDLTGCLVVFIFLLAVLIGVLLELGRRDGSMGEEGGVVMVWELGEGTTSIGSWERWCVGADGVDGDCGGLTGEDIDGGSRLMGVELVGLGLVGLWIG</sequence>
<evidence type="ECO:0000256" key="1">
    <source>
        <dbReference type="SAM" id="Coils"/>
    </source>
</evidence>
<comment type="caution">
    <text evidence="5">The sequence shown here is derived from an EMBL/GenBank/DDBJ whole genome shotgun (WGS) entry which is preliminary data.</text>
</comment>
<dbReference type="EMBL" id="JADGMS010000016">
    <property type="protein sequence ID" value="KAF9664326.1"/>
    <property type="molecule type" value="Genomic_DNA"/>
</dbReference>
<dbReference type="GO" id="GO:0070475">
    <property type="term" value="P:rRNA base methylation"/>
    <property type="evidence" value="ECO:0007669"/>
    <property type="project" value="InterPro"/>
</dbReference>
<keyword evidence="3" id="KW-0812">Transmembrane</keyword>
<dbReference type="Pfam" id="PF10354">
    <property type="entry name" value="BMT5-like"/>
    <property type="match status" value="1"/>
</dbReference>
<feature type="region of interest" description="Disordered" evidence="2">
    <location>
        <begin position="1"/>
        <end position="31"/>
    </location>
</feature>
<protein>
    <recommendedName>
        <fullName evidence="4">25S rRNA (uridine-N(3))-methyltransferase BMT5-like domain-containing protein</fullName>
    </recommendedName>
</protein>
<evidence type="ECO:0000256" key="3">
    <source>
        <dbReference type="SAM" id="Phobius"/>
    </source>
</evidence>
<keyword evidence="3" id="KW-0472">Membrane</keyword>
<dbReference type="InterPro" id="IPR019446">
    <property type="entry name" value="BMT5-like"/>
</dbReference>
<dbReference type="OrthoDB" id="851669at2759"/>
<feature type="domain" description="25S rRNA (uridine-N(3))-methyltransferase BMT5-like" evidence="4">
    <location>
        <begin position="38"/>
        <end position="68"/>
    </location>
</feature>
<keyword evidence="6" id="KW-1185">Reference proteome</keyword>
<feature type="region of interest" description="Disordered" evidence="2">
    <location>
        <begin position="186"/>
        <end position="206"/>
    </location>
</feature>
<reference evidence="5 6" key="1">
    <citation type="submission" date="2020-10" db="EMBL/GenBank/DDBJ databases">
        <title>Plant Genome Project.</title>
        <authorList>
            <person name="Zhang R.-G."/>
        </authorList>
    </citation>
    <scope>NUCLEOTIDE SEQUENCE [LARGE SCALE GENOMIC DNA]</scope>
    <source>
        <strain evidence="5">FAFU-HL-1</strain>
        <tissue evidence="5">Leaf</tissue>
    </source>
</reference>